<proteinExistence type="predicted"/>
<dbReference type="EMBL" id="NSIT01000372">
    <property type="protein sequence ID" value="PJE77795.1"/>
    <property type="molecule type" value="Genomic_DNA"/>
</dbReference>
<name>A0A2H9T3I9_9ZZZZ</name>
<sequence length="118" mass="13197">MSVDDDDDDDNDDDDDDDDDVCSVVFVVSVCCGVGVDWDILVESVCCDVLGVVGVVGSRWCVWLAFLETCMGSKVFYFSIFFFSFKKSFFSFSNSSQVTYLQCNVNKCVYCKQLISSL</sequence>
<feature type="transmembrane region" description="Helical" evidence="1">
    <location>
        <begin position="62"/>
        <end position="85"/>
    </location>
</feature>
<evidence type="ECO:0000313" key="2">
    <source>
        <dbReference type="EMBL" id="PJE77795.1"/>
    </source>
</evidence>
<comment type="caution">
    <text evidence="2">The sequence shown here is derived from an EMBL/GenBank/DDBJ whole genome shotgun (WGS) entry which is preliminary data.</text>
</comment>
<keyword evidence="1" id="KW-0812">Transmembrane</keyword>
<protein>
    <submittedName>
        <fullName evidence="2">Uncharacterized protein</fullName>
    </submittedName>
</protein>
<keyword evidence="1" id="KW-0472">Membrane</keyword>
<reference evidence="2" key="1">
    <citation type="journal article" date="2017" name="Appl. Environ. Microbiol.">
        <title>Molecular characterization of an Endozoicomonas-like organism causing infection in king scallop Pecten maximus L.</title>
        <authorList>
            <person name="Cano I."/>
            <person name="van Aerle R."/>
            <person name="Ross S."/>
            <person name="Verner-Jeffreys D.W."/>
            <person name="Paley R.K."/>
            <person name="Rimmer G."/>
            <person name="Ryder D."/>
            <person name="Hooper P."/>
            <person name="Stone D."/>
            <person name="Feist S.W."/>
        </authorList>
    </citation>
    <scope>NUCLEOTIDE SEQUENCE</scope>
</reference>
<evidence type="ECO:0000256" key="1">
    <source>
        <dbReference type="SAM" id="Phobius"/>
    </source>
</evidence>
<organism evidence="2">
    <name type="scientific">invertebrate metagenome</name>
    <dbReference type="NCBI Taxonomy" id="1711999"/>
    <lineage>
        <taxon>unclassified sequences</taxon>
        <taxon>metagenomes</taxon>
        <taxon>organismal metagenomes</taxon>
    </lineage>
</organism>
<gene>
    <name evidence="2" type="ORF">CI610_03277</name>
</gene>
<dbReference type="AlphaFoldDB" id="A0A2H9T3I9"/>
<accession>A0A2H9T3I9</accession>
<keyword evidence="1" id="KW-1133">Transmembrane helix</keyword>